<dbReference type="FunFam" id="1.20.1250.20:FF:000044">
    <property type="entry name" value="Hexose transporter Hxt3p"/>
    <property type="match status" value="1"/>
</dbReference>
<sequence>MGIETSAHHGESITPAQQPNIESPYQSSLEQKPMRPAGLETPIPRITMRSLFMALFVSMGGLLFGYDTGQISGFQEMSNYLQRYGEPDSSGDYKFSTVRSGLIVGLLSIGTMIGALAGAPIADKLGRKWSITLWCMILNVGLIVQISSPDGHWYQMVVGRWVTGLGVGGCSLVVPMYQGESAPRHIRGAMISCYQLFVTLGIFLAYIINLGTHHMDGTGQWRITLGLTFLFALILGGGMLFFPESPRFEFRHGKAESAQRTLSKLYGIPENHVRILEEMDEIREQFEAESDDQKWHEFLTAPRMFYRIVLGMALQSLQQLSGANYFFYYGTTIFEGAGISDSFITQVILGAVNFGTTFGGLYVVENFGRRKSLIFGAIWMFVMFMIFASIGHFVLDVKNPTNTPNAGKGMIVVACLFIAAYAMTWGPMVWAIVAELFPSKYRAKGMAIATATNWLWNFLISFFTTFITNEIDFAYGYVFAGCLFVGVGIVYFFVIEGKGRTLEELDWMYVNKVVPWKSSDYEIPERHQDWIADENPYGRKEERAMHTENA</sequence>
<evidence type="ECO:0000313" key="11">
    <source>
        <dbReference type="EMBL" id="CAG8324553.1"/>
    </source>
</evidence>
<feature type="domain" description="Major facilitator superfamily (MFS) profile" evidence="10">
    <location>
        <begin position="53"/>
        <end position="498"/>
    </location>
</feature>
<dbReference type="GO" id="GO:0005351">
    <property type="term" value="F:carbohydrate:proton symporter activity"/>
    <property type="evidence" value="ECO:0007669"/>
    <property type="project" value="TreeGrafter"/>
</dbReference>
<evidence type="ECO:0000256" key="9">
    <source>
        <dbReference type="SAM" id="Phobius"/>
    </source>
</evidence>
<feature type="region of interest" description="Disordered" evidence="8">
    <location>
        <begin position="1"/>
        <end position="40"/>
    </location>
</feature>
<keyword evidence="4 9" id="KW-0812">Transmembrane</keyword>
<feature type="transmembrane region" description="Helical" evidence="9">
    <location>
        <begin position="102"/>
        <end position="122"/>
    </location>
</feature>
<evidence type="ECO:0000256" key="6">
    <source>
        <dbReference type="ARBA" id="ARBA00023136"/>
    </source>
</evidence>
<feature type="transmembrane region" description="Helical" evidence="9">
    <location>
        <begin position="158"/>
        <end position="177"/>
    </location>
</feature>
<dbReference type="PROSITE" id="PS00216">
    <property type="entry name" value="SUGAR_TRANSPORT_1"/>
    <property type="match status" value="1"/>
</dbReference>
<feature type="compositionally biased region" description="Polar residues" evidence="8">
    <location>
        <begin position="14"/>
        <end position="30"/>
    </location>
</feature>
<keyword evidence="6 9" id="KW-0472">Membrane</keyword>
<accession>A0A9W4NBM0</accession>
<dbReference type="InterPro" id="IPR005828">
    <property type="entry name" value="MFS_sugar_transport-like"/>
</dbReference>
<protein>
    <recommendedName>
        <fullName evidence="10">Major facilitator superfamily (MFS) profile domain-containing protein</fullName>
    </recommendedName>
</protein>
<dbReference type="SUPFAM" id="SSF103473">
    <property type="entry name" value="MFS general substrate transporter"/>
    <property type="match status" value="1"/>
</dbReference>
<evidence type="ECO:0000259" key="10">
    <source>
        <dbReference type="PROSITE" id="PS50850"/>
    </source>
</evidence>
<feature type="transmembrane region" description="Helical" evidence="9">
    <location>
        <begin position="220"/>
        <end position="242"/>
    </location>
</feature>
<feature type="transmembrane region" description="Helical" evidence="9">
    <location>
        <begin position="129"/>
        <end position="146"/>
    </location>
</feature>
<feature type="compositionally biased region" description="Basic and acidic residues" evidence="8">
    <location>
        <begin position="1"/>
        <end position="11"/>
    </location>
</feature>
<evidence type="ECO:0000256" key="1">
    <source>
        <dbReference type="ARBA" id="ARBA00004141"/>
    </source>
</evidence>
<gene>
    <name evidence="11" type="ORF">PSALAMII_LOCUS2491</name>
</gene>
<feature type="transmembrane region" description="Helical" evidence="9">
    <location>
        <begin position="46"/>
        <end position="66"/>
    </location>
</feature>
<evidence type="ECO:0000256" key="8">
    <source>
        <dbReference type="SAM" id="MobiDB-lite"/>
    </source>
</evidence>
<dbReference type="GO" id="GO:0016020">
    <property type="term" value="C:membrane"/>
    <property type="evidence" value="ECO:0007669"/>
    <property type="project" value="UniProtKB-SubCell"/>
</dbReference>
<dbReference type="OrthoDB" id="2241241at2759"/>
<evidence type="ECO:0000256" key="4">
    <source>
        <dbReference type="ARBA" id="ARBA00022692"/>
    </source>
</evidence>
<feature type="transmembrane region" description="Helical" evidence="9">
    <location>
        <begin position="343"/>
        <end position="364"/>
    </location>
</feature>
<dbReference type="Gene3D" id="1.20.1250.20">
    <property type="entry name" value="MFS general substrate transporter like domains"/>
    <property type="match status" value="1"/>
</dbReference>
<dbReference type="InterPro" id="IPR005829">
    <property type="entry name" value="Sugar_transporter_CS"/>
</dbReference>
<comment type="similarity">
    <text evidence="2 7">Belongs to the major facilitator superfamily. Sugar transporter (TC 2.A.1.1) family.</text>
</comment>
<dbReference type="InterPro" id="IPR036259">
    <property type="entry name" value="MFS_trans_sf"/>
</dbReference>
<dbReference type="PROSITE" id="PS00217">
    <property type="entry name" value="SUGAR_TRANSPORT_2"/>
    <property type="match status" value="1"/>
</dbReference>
<proteinExistence type="inferred from homology"/>
<feature type="transmembrane region" description="Helical" evidence="9">
    <location>
        <begin position="373"/>
        <end position="395"/>
    </location>
</feature>
<dbReference type="NCBIfam" id="TIGR00879">
    <property type="entry name" value="SP"/>
    <property type="match status" value="1"/>
</dbReference>
<reference evidence="11" key="1">
    <citation type="submission" date="2021-07" db="EMBL/GenBank/DDBJ databases">
        <authorList>
            <person name="Branca A.L. A."/>
        </authorList>
    </citation>
    <scope>NUCLEOTIDE SEQUENCE</scope>
</reference>
<evidence type="ECO:0000256" key="3">
    <source>
        <dbReference type="ARBA" id="ARBA00022448"/>
    </source>
</evidence>
<evidence type="ECO:0000256" key="2">
    <source>
        <dbReference type="ARBA" id="ARBA00010992"/>
    </source>
</evidence>
<name>A0A9W4NBM0_9EURO</name>
<feature type="transmembrane region" description="Helical" evidence="9">
    <location>
        <begin position="445"/>
        <end position="467"/>
    </location>
</feature>
<dbReference type="PROSITE" id="PS50850">
    <property type="entry name" value="MFS"/>
    <property type="match status" value="1"/>
</dbReference>
<organism evidence="11 12">
    <name type="scientific">Penicillium salamii</name>
    <dbReference type="NCBI Taxonomy" id="1612424"/>
    <lineage>
        <taxon>Eukaryota</taxon>
        <taxon>Fungi</taxon>
        <taxon>Dikarya</taxon>
        <taxon>Ascomycota</taxon>
        <taxon>Pezizomycotina</taxon>
        <taxon>Eurotiomycetes</taxon>
        <taxon>Eurotiomycetidae</taxon>
        <taxon>Eurotiales</taxon>
        <taxon>Aspergillaceae</taxon>
        <taxon>Penicillium</taxon>
    </lineage>
</organism>
<feature type="transmembrane region" description="Helical" evidence="9">
    <location>
        <begin position="410"/>
        <end position="433"/>
    </location>
</feature>
<evidence type="ECO:0000313" key="12">
    <source>
        <dbReference type="Proteomes" id="UP001152646"/>
    </source>
</evidence>
<dbReference type="AlphaFoldDB" id="A0A9W4NBM0"/>
<dbReference type="InterPro" id="IPR050360">
    <property type="entry name" value="MFS_Sugar_Transporters"/>
</dbReference>
<evidence type="ECO:0000256" key="7">
    <source>
        <dbReference type="RuleBase" id="RU003346"/>
    </source>
</evidence>
<dbReference type="CDD" id="cd17356">
    <property type="entry name" value="MFS_HXT"/>
    <property type="match status" value="1"/>
</dbReference>
<dbReference type="Pfam" id="PF00083">
    <property type="entry name" value="Sugar_tr"/>
    <property type="match status" value="1"/>
</dbReference>
<dbReference type="PRINTS" id="PR00171">
    <property type="entry name" value="SUGRTRNSPORT"/>
</dbReference>
<keyword evidence="5 9" id="KW-1133">Transmembrane helix</keyword>
<feature type="transmembrane region" description="Helical" evidence="9">
    <location>
        <begin position="473"/>
        <end position="494"/>
    </location>
</feature>
<feature type="transmembrane region" description="Helical" evidence="9">
    <location>
        <begin position="304"/>
        <end position="328"/>
    </location>
</feature>
<dbReference type="InterPro" id="IPR020846">
    <property type="entry name" value="MFS_dom"/>
</dbReference>
<dbReference type="PANTHER" id="PTHR48022:SF91">
    <property type="entry name" value="MAJOR FACILITATOR SUPERFAMILY (MFS) PROFILE DOMAIN-CONTAINING PROTEIN-RELATED"/>
    <property type="match status" value="1"/>
</dbReference>
<comment type="caution">
    <text evidence="11">The sequence shown here is derived from an EMBL/GenBank/DDBJ whole genome shotgun (WGS) entry which is preliminary data.</text>
</comment>
<feature type="transmembrane region" description="Helical" evidence="9">
    <location>
        <begin position="189"/>
        <end position="208"/>
    </location>
</feature>
<dbReference type="Proteomes" id="UP001152646">
    <property type="component" value="Unassembled WGS sequence"/>
</dbReference>
<keyword evidence="3 7" id="KW-0813">Transport</keyword>
<comment type="subcellular location">
    <subcellularLocation>
        <location evidence="1">Membrane</location>
        <topology evidence="1">Multi-pass membrane protein</topology>
    </subcellularLocation>
</comment>
<dbReference type="InterPro" id="IPR003663">
    <property type="entry name" value="Sugar/inositol_transpt"/>
</dbReference>
<dbReference type="EMBL" id="CAJVPA010000099">
    <property type="protein sequence ID" value="CAG8324553.1"/>
    <property type="molecule type" value="Genomic_DNA"/>
</dbReference>
<dbReference type="PANTHER" id="PTHR48022">
    <property type="entry name" value="PLASTIDIC GLUCOSE TRANSPORTER 4"/>
    <property type="match status" value="1"/>
</dbReference>
<evidence type="ECO:0000256" key="5">
    <source>
        <dbReference type="ARBA" id="ARBA00022989"/>
    </source>
</evidence>